<dbReference type="Gene3D" id="1.20.1070.10">
    <property type="entry name" value="Rhodopsin 7-helix transmembrane proteins"/>
    <property type="match status" value="1"/>
</dbReference>
<evidence type="ECO:0000256" key="1">
    <source>
        <dbReference type="SAM" id="MobiDB-lite"/>
    </source>
</evidence>
<feature type="compositionally biased region" description="Polar residues" evidence="1">
    <location>
        <begin position="1"/>
        <end position="17"/>
    </location>
</feature>
<dbReference type="SUPFAM" id="SSF81321">
    <property type="entry name" value="Family A G protein-coupled receptor-like"/>
    <property type="match status" value="1"/>
</dbReference>
<gene>
    <name evidence="3" type="ORF">RRG08_055992</name>
</gene>
<keyword evidence="2" id="KW-0812">Transmembrane</keyword>
<evidence type="ECO:0000256" key="2">
    <source>
        <dbReference type="SAM" id="Phobius"/>
    </source>
</evidence>
<name>A0AAE1AGW4_9GAST</name>
<sequence>MSGSLKSPLNDSKSTSHNVKESDKMSARDLQVIQSVTLICVIFILSQLPFQVVSTVRLFVPEFANFGTAENIYGFTSHISNTCGYLNVSVNIFVHIRFNARYRAHFLALFFKKVG</sequence>
<reference evidence="3" key="1">
    <citation type="journal article" date="2023" name="G3 (Bethesda)">
        <title>A reference genome for the long-term kleptoplast-retaining sea slug Elysia crispata morphotype clarki.</title>
        <authorList>
            <person name="Eastman K.E."/>
            <person name="Pendleton A.L."/>
            <person name="Shaikh M.A."/>
            <person name="Suttiyut T."/>
            <person name="Ogas R."/>
            <person name="Tomko P."/>
            <person name="Gavelis G."/>
            <person name="Widhalm J.R."/>
            <person name="Wisecaver J.H."/>
        </authorList>
    </citation>
    <scope>NUCLEOTIDE SEQUENCE</scope>
    <source>
        <strain evidence="3">ECLA1</strain>
    </source>
</reference>
<keyword evidence="4" id="KW-1185">Reference proteome</keyword>
<evidence type="ECO:0000313" key="4">
    <source>
        <dbReference type="Proteomes" id="UP001283361"/>
    </source>
</evidence>
<protein>
    <submittedName>
        <fullName evidence="3">Uncharacterized protein</fullName>
    </submittedName>
</protein>
<dbReference type="AlphaFoldDB" id="A0AAE1AGW4"/>
<dbReference type="Proteomes" id="UP001283361">
    <property type="component" value="Unassembled WGS sequence"/>
</dbReference>
<dbReference type="EMBL" id="JAWDGP010001872">
    <property type="protein sequence ID" value="KAK3787270.1"/>
    <property type="molecule type" value="Genomic_DNA"/>
</dbReference>
<organism evidence="3 4">
    <name type="scientific">Elysia crispata</name>
    <name type="common">lettuce slug</name>
    <dbReference type="NCBI Taxonomy" id="231223"/>
    <lineage>
        <taxon>Eukaryota</taxon>
        <taxon>Metazoa</taxon>
        <taxon>Spiralia</taxon>
        <taxon>Lophotrochozoa</taxon>
        <taxon>Mollusca</taxon>
        <taxon>Gastropoda</taxon>
        <taxon>Heterobranchia</taxon>
        <taxon>Euthyneura</taxon>
        <taxon>Panpulmonata</taxon>
        <taxon>Sacoglossa</taxon>
        <taxon>Placobranchoidea</taxon>
        <taxon>Plakobranchidae</taxon>
        <taxon>Elysia</taxon>
    </lineage>
</organism>
<accession>A0AAE1AGW4</accession>
<keyword evidence="2" id="KW-0472">Membrane</keyword>
<evidence type="ECO:0000313" key="3">
    <source>
        <dbReference type="EMBL" id="KAK3787270.1"/>
    </source>
</evidence>
<proteinExistence type="predicted"/>
<keyword evidence="2" id="KW-1133">Transmembrane helix</keyword>
<comment type="caution">
    <text evidence="3">The sequence shown here is derived from an EMBL/GenBank/DDBJ whole genome shotgun (WGS) entry which is preliminary data.</text>
</comment>
<feature type="region of interest" description="Disordered" evidence="1">
    <location>
        <begin position="1"/>
        <end position="26"/>
    </location>
</feature>
<feature type="transmembrane region" description="Helical" evidence="2">
    <location>
        <begin position="30"/>
        <end position="50"/>
    </location>
</feature>